<gene>
    <name evidence="3" type="ORF">HHI36_017815</name>
</gene>
<dbReference type="PROSITE" id="PS50240">
    <property type="entry name" value="TRYPSIN_DOM"/>
    <property type="match status" value="1"/>
</dbReference>
<dbReference type="EMBL" id="JABFTP020000124">
    <property type="protein sequence ID" value="KAL3280326.1"/>
    <property type="molecule type" value="Genomic_DNA"/>
</dbReference>
<keyword evidence="4" id="KW-1185">Reference proteome</keyword>
<dbReference type="InterPro" id="IPR043504">
    <property type="entry name" value="Peptidase_S1_PA_chymotrypsin"/>
</dbReference>
<feature type="domain" description="Peptidase S1" evidence="2">
    <location>
        <begin position="1"/>
        <end position="131"/>
    </location>
</feature>
<comment type="caution">
    <text evidence="3">The sequence shown here is derived from an EMBL/GenBank/DDBJ whole genome shotgun (WGS) entry which is preliminary data.</text>
</comment>
<dbReference type="Gene3D" id="2.40.10.10">
    <property type="entry name" value="Trypsin-like serine proteases"/>
    <property type="match status" value="1"/>
</dbReference>
<keyword evidence="1" id="KW-1015">Disulfide bond</keyword>
<dbReference type="PANTHER" id="PTHR24271">
    <property type="entry name" value="KALLIKREIN-RELATED"/>
    <property type="match status" value="1"/>
</dbReference>
<evidence type="ECO:0000259" key="2">
    <source>
        <dbReference type="PROSITE" id="PS50240"/>
    </source>
</evidence>
<protein>
    <recommendedName>
        <fullName evidence="2">Peptidase S1 domain-containing protein</fullName>
    </recommendedName>
</protein>
<dbReference type="PROSITE" id="PS00135">
    <property type="entry name" value="TRYPSIN_SER"/>
    <property type="match status" value="1"/>
</dbReference>
<dbReference type="InterPro" id="IPR033116">
    <property type="entry name" value="TRYPSIN_SER"/>
</dbReference>
<accession>A0ABD2NNJ7</accession>
<dbReference type="Proteomes" id="UP001516400">
    <property type="component" value="Unassembled WGS sequence"/>
</dbReference>
<dbReference type="InterPro" id="IPR001254">
    <property type="entry name" value="Trypsin_dom"/>
</dbReference>
<dbReference type="Pfam" id="PF00089">
    <property type="entry name" value="Trypsin"/>
    <property type="match status" value="1"/>
</dbReference>
<evidence type="ECO:0000256" key="1">
    <source>
        <dbReference type="ARBA" id="ARBA00023157"/>
    </source>
</evidence>
<evidence type="ECO:0000313" key="3">
    <source>
        <dbReference type="EMBL" id="KAL3280326.1"/>
    </source>
</evidence>
<name>A0ABD2NNJ7_9CUCU</name>
<evidence type="ECO:0000313" key="4">
    <source>
        <dbReference type="Proteomes" id="UP001516400"/>
    </source>
</evidence>
<dbReference type="InterPro" id="IPR009003">
    <property type="entry name" value="Peptidase_S1_PA"/>
</dbReference>
<dbReference type="AlphaFoldDB" id="A0ABD2NNJ7"/>
<sequence length="144" mass="16139">MALDWTPNIKPVSVGESNPSPRTICKASGWGLTNKEQLMLLPNPDLMEIDIEILSNDVCYQSFSWLLFDDTNICGFGRKGCTSLGDSGGPLICKNQISGIISFGKKYDCVGSEIGFTSMQFYHKWILYIILSSEEGKKKKRFHF</sequence>
<organism evidence="3 4">
    <name type="scientific">Cryptolaemus montrouzieri</name>
    <dbReference type="NCBI Taxonomy" id="559131"/>
    <lineage>
        <taxon>Eukaryota</taxon>
        <taxon>Metazoa</taxon>
        <taxon>Ecdysozoa</taxon>
        <taxon>Arthropoda</taxon>
        <taxon>Hexapoda</taxon>
        <taxon>Insecta</taxon>
        <taxon>Pterygota</taxon>
        <taxon>Neoptera</taxon>
        <taxon>Endopterygota</taxon>
        <taxon>Coleoptera</taxon>
        <taxon>Polyphaga</taxon>
        <taxon>Cucujiformia</taxon>
        <taxon>Coccinelloidea</taxon>
        <taxon>Coccinellidae</taxon>
        <taxon>Scymninae</taxon>
        <taxon>Scymnini</taxon>
        <taxon>Cryptolaemus</taxon>
    </lineage>
</organism>
<proteinExistence type="predicted"/>
<dbReference type="SUPFAM" id="SSF50494">
    <property type="entry name" value="Trypsin-like serine proteases"/>
    <property type="match status" value="1"/>
</dbReference>
<dbReference type="PANTHER" id="PTHR24271:SF50">
    <property type="match status" value="1"/>
</dbReference>
<reference evidence="3 4" key="1">
    <citation type="journal article" date="2021" name="BMC Biol.">
        <title>Horizontally acquired antibacterial genes associated with adaptive radiation of ladybird beetles.</title>
        <authorList>
            <person name="Li H.S."/>
            <person name="Tang X.F."/>
            <person name="Huang Y.H."/>
            <person name="Xu Z.Y."/>
            <person name="Chen M.L."/>
            <person name="Du X.Y."/>
            <person name="Qiu B.Y."/>
            <person name="Chen P.T."/>
            <person name="Zhang W."/>
            <person name="Slipinski A."/>
            <person name="Escalona H.E."/>
            <person name="Waterhouse R.M."/>
            <person name="Zwick A."/>
            <person name="Pang H."/>
        </authorList>
    </citation>
    <scope>NUCLEOTIDE SEQUENCE [LARGE SCALE GENOMIC DNA]</scope>
    <source>
        <strain evidence="3">SYSU2018</strain>
    </source>
</reference>